<organism evidence="1">
    <name type="scientific">Rhizophora mucronata</name>
    <name type="common">Asiatic mangrove</name>
    <dbReference type="NCBI Taxonomy" id="61149"/>
    <lineage>
        <taxon>Eukaryota</taxon>
        <taxon>Viridiplantae</taxon>
        <taxon>Streptophyta</taxon>
        <taxon>Embryophyta</taxon>
        <taxon>Tracheophyta</taxon>
        <taxon>Spermatophyta</taxon>
        <taxon>Magnoliopsida</taxon>
        <taxon>eudicotyledons</taxon>
        <taxon>Gunneridae</taxon>
        <taxon>Pentapetalae</taxon>
        <taxon>rosids</taxon>
        <taxon>fabids</taxon>
        <taxon>Malpighiales</taxon>
        <taxon>Rhizophoraceae</taxon>
        <taxon>Rhizophora</taxon>
    </lineage>
</organism>
<dbReference type="AlphaFoldDB" id="A0A2P2N213"/>
<name>A0A2P2N213_RHIMU</name>
<protein>
    <submittedName>
        <fullName evidence="1">Uncharacterized protein</fullName>
    </submittedName>
</protein>
<accession>A0A2P2N213</accession>
<evidence type="ECO:0000313" key="1">
    <source>
        <dbReference type="EMBL" id="MBX36514.1"/>
    </source>
</evidence>
<proteinExistence type="predicted"/>
<dbReference type="EMBL" id="GGEC01056030">
    <property type="protein sequence ID" value="MBX36514.1"/>
    <property type="molecule type" value="Transcribed_RNA"/>
</dbReference>
<sequence length="28" mass="3328">MHQLNWNCKLSAHAKPFGNHSQRMKSYL</sequence>
<reference evidence="1" key="1">
    <citation type="submission" date="2018-02" db="EMBL/GenBank/DDBJ databases">
        <title>Rhizophora mucronata_Transcriptome.</title>
        <authorList>
            <person name="Meera S.P."/>
            <person name="Sreeshan A."/>
            <person name="Augustine A."/>
        </authorList>
    </citation>
    <scope>NUCLEOTIDE SEQUENCE</scope>
    <source>
        <tissue evidence="1">Leaf</tissue>
    </source>
</reference>